<gene>
    <name evidence="1" type="ORF">SAMN04489740_2040</name>
</gene>
<accession>A0A1H5KJP2</accession>
<evidence type="ECO:0000313" key="1">
    <source>
        <dbReference type="EMBL" id="SEE64834.1"/>
    </source>
</evidence>
<dbReference type="AlphaFoldDB" id="A0A1H5KJP2"/>
<proteinExistence type="predicted"/>
<reference evidence="1 2" key="1">
    <citation type="submission" date="2016-10" db="EMBL/GenBank/DDBJ databases">
        <authorList>
            <person name="de Groot N.N."/>
        </authorList>
    </citation>
    <scope>NUCLEOTIDE SEQUENCE [LARGE SCALE GENOMIC DNA]</scope>
    <source>
        <strain evidence="1 2">DSM 22274</strain>
    </source>
</reference>
<dbReference type="Proteomes" id="UP000182725">
    <property type="component" value="Unassembled WGS sequence"/>
</dbReference>
<evidence type="ECO:0000313" key="2">
    <source>
        <dbReference type="Proteomes" id="UP000182725"/>
    </source>
</evidence>
<dbReference type="EMBL" id="FNTV01000001">
    <property type="protein sequence ID" value="SEE64834.1"/>
    <property type="molecule type" value="Genomic_DNA"/>
</dbReference>
<organism evidence="1 2">
    <name type="scientific">Arthrobacter alpinus</name>
    <dbReference type="NCBI Taxonomy" id="656366"/>
    <lineage>
        <taxon>Bacteria</taxon>
        <taxon>Bacillati</taxon>
        <taxon>Actinomycetota</taxon>
        <taxon>Actinomycetes</taxon>
        <taxon>Micrococcales</taxon>
        <taxon>Micrococcaceae</taxon>
        <taxon>Arthrobacter</taxon>
    </lineage>
</organism>
<name>A0A1H5KJP2_9MICC</name>
<sequence>MDTFHVIFRGFQITRLPNTEKIKRIARQGKLKTHITYH</sequence>
<protein>
    <submittedName>
        <fullName evidence="1">Uncharacterized protein</fullName>
    </submittedName>
</protein>